<dbReference type="AlphaFoldDB" id="C5L7Q7"/>
<name>C5L7Q7_PERM5</name>
<dbReference type="RefSeq" id="XP_002775703.1">
    <property type="nucleotide sequence ID" value="XM_002775657.1"/>
</dbReference>
<evidence type="ECO:0000313" key="1">
    <source>
        <dbReference type="EMBL" id="EER07519.1"/>
    </source>
</evidence>
<dbReference type="InParanoid" id="C5L7Q7"/>
<protein>
    <submittedName>
        <fullName evidence="1">Uncharacterized protein</fullName>
    </submittedName>
</protein>
<evidence type="ECO:0000313" key="2">
    <source>
        <dbReference type="Proteomes" id="UP000007800"/>
    </source>
</evidence>
<sequence>MACRGEPSVLVLTAAAATSAHSTALLEEGAKMALERLEADDFTALKDTCFSLATIPSMTEVVDRRLRSGKVTDKLAGLKEVSDYAWELLATCAVPATLQFVASIPVLKVAITL</sequence>
<accession>C5L7Q7</accession>
<gene>
    <name evidence="1" type="ORF">Pmar_PMAR020686</name>
</gene>
<organism evidence="2">
    <name type="scientific">Perkinsus marinus (strain ATCC 50983 / TXsc)</name>
    <dbReference type="NCBI Taxonomy" id="423536"/>
    <lineage>
        <taxon>Eukaryota</taxon>
        <taxon>Sar</taxon>
        <taxon>Alveolata</taxon>
        <taxon>Perkinsozoa</taxon>
        <taxon>Perkinsea</taxon>
        <taxon>Perkinsida</taxon>
        <taxon>Perkinsidae</taxon>
        <taxon>Perkinsus</taxon>
    </lineage>
</organism>
<proteinExistence type="predicted"/>
<dbReference type="EMBL" id="GG679899">
    <property type="protein sequence ID" value="EER07519.1"/>
    <property type="molecule type" value="Genomic_DNA"/>
</dbReference>
<keyword evidence="2" id="KW-1185">Reference proteome</keyword>
<dbReference type="Proteomes" id="UP000007800">
    <property type="component" value="Unassembled WGS sequence"/>
</dbReference>
<reference evidence="1 2" key="1">
    <citation type="submission" date="2008-07" db="EMBL/GenBank/DDBJ databases">
        <authorList>
            <person name="El-Sayed N."/>
            <person name="Caler E."/>
            <person name="Inman J."/>
            <person name="Amedeo P."/>
            <person name="Hass B."/>
            <person name="Wortman J."/>
        </authorList>
    </citation>
    <scope>NUCLEOTIDE SEQUENCE [LARGE SCALE GENOMIC DNA]</scope>
    <source>
        <strain evidence="2">ATCC 50983 / TXsc</strain>
    </source>
</reference>
<dbReference type="GeneID" id="9041492"/>